<dbReference type="InterPro" id="IPR001650">
    <property type="entry name" value="Helicase_C-like"/>
</dbReference>
<dbReference type="PROSITE" id="PS51194">
    <property type="entry name" value="HELICASE_CTER"/>
    <property type="match status" value="1"/>
</dbReference>
<dbReference type="GO" id="GO:0006289">
    <property type="term" value="P:nucleotide-excision repair"/>
    <property type="evidence" value="ECO:0007669"/>
    <property type="project" value="InterPro"/>
</dbReference>
<dbReference type="EMBL" id="LCEK01000025">
    <property type="protein sequence ID" value="KKS71523.1"/>
    <property type="molecule type" value="Genomic_DNA"/>
</dbReference>
<organism evidence="7 8">
    <name type="scientific">Candidatus Magasanikbacteria bacterium GW2011_GWE2_42_7</name>
    <dbReference type="NCBI Taxonomy" id="1619052"/>
    <lineage>
        <taxon>Bacteria</taxon>
        <taxon>Candidatus Magasanikiibacteriota</taxon>
    </lineage>
</organism>
<evidence type="ECO:0000256" key="2">
    <source>
        <dbReference type="ARBA" id="ARBA00026033"/>
    </source>
</evidence>
<dbReference type="PATRIC" id="fig|1619052.3.peg.575"/>
<dbReference type="GO" id="GO:0009380">
    <property type="term" value="C:excinuclease repair complex"/>
    <property type="evidence" value="ECO:0007669"/>
    <property type="project" value="InterPro"/>
</dbReference>
<evidence type="ECO:0000256" key="4">
    <source>
        <dbReference type="SAM" id="Coils"/>
    </source>
</evidence>
<dbReference type="SUPFAM" id="SSF46600">
    <property type="entry name" value="C-terminal UvrC-binding domain of UvrB"/>
    <property type="match status" value="1"/>
</dbReference>
<dbReference type="PROSITE" id="PS50151">
    <property type="entry name" value="UVR"/>
    <property type="match status" value="1"/>
</dbReference>
<dbReference type="Pfam" id="PF00271">
    <property type="entry name" value="Helicase_C"/>
    <property type="match status" value="1"/>
</dbReference>
<gene>
    <name evidence="7" type="ORF">UV42_C0025G0002</name>
</gene>
<evidence type="ECO:0000313" key="8">
    <source>
        <dbReference type="Proteomes" id="UP000033867"/>
    </source>
</evidence>
<comment type="similarity">
    <text evidence="1">Belongs to the UvrB family.</text>
</comment>
<feature type="domain" description="Helicase C-terminal" evidence="6">
    <location>
        <begin position="87"/>
        <end position="253"/>
    </location>
</feature>
<evidence type="ECO:0000259" key="5">
    <source>
        <dbReference type="PROSITE" id="PS50151"/>
    </source>
</evidence>
<evidence type="ECO:0000256" key="1">
    <source>
        <dbReference type="ARBA" id="ARBA00008533"/>
    </source>
</evidence>
<accession>A0A0G1EAB0</accession>
<dbReference type="Gene3D" id="4.10.860.10">
    <property type="entry name" value="UVR domain"/>
    <property type="match status" value="1"/>
</dbReference>
<dbReference type="PANTHER" id="PTHR24029">
    <property type="entry name" value="UVRABC SYSTEM PROTEIN B"/>
    <property type="match status" value="1"/>
</dbReference>
<protein>
    <recommendedName>
        <fullName evidence="3">UvrABC system protein B</fullName>
    </recommendedName>
</protein>
<name>A0A0G1EAB0_9BACT</name>
<comment type="caution">
    <text evidence="7">The sequence shown here is derived from an EMBL/GenBank/DDBJ whole genome shotgun (WGS) entry which is preliminary data.</text>
</comment>
<keyword evidence="4" id="KW-0175">Coiled coil</keyword>
<dbReference type="PANTHER" id="PTHR24029:SF0">
    <property type="entry name" value="UVRABC SYSTEM PROTEIN B"/>
    <property type="match status" value="1"/>
</dbReference>
<evidence type="ECO:0000256" key="3">
    <source>
        <dbReference type="ARBA" id="ARBA00029504"/>
    </source>
</evidence>
<dbReference type="GO" id="GO:0016887">
    <property type="term" value="F:ATP hydrolysis activity"/>
    <property type="evidence" value="ECO:0007669"/>
    <property type="project" value="InterPro"/>
</dbReference>
<dbReference type="GO" id="GO:0005524">
    <property type="term" value="F:ATP binding"/>
    <property type="evidence" value="ECO:0007669"/>
    <property type="project" value="InterPro"/>
</dbReference>
<dbReference type="Gene3D" id="3.40.50.300">
    <property type="entry name" value="P-loop containing nucleotide triphosphate hydrolases"/>
    <property type="match status" value="2"/>
</dbReference>
<dbReference type="SMART" id="SM00490">
    <property type="entry name" value="HELICc"/>
    <property type="match status" value="1"/>
</dbReference>
<dbReference type="SUPFAM" id="SSF52540">
    <property type="entry name" value="P-loop containing nucleoside triphosphate hydrolases"/>
    <property type="match status" value="2"/>
</dbReference>
<evidence type="ECO:0000259" key="6">
    <source>
        <dbReference type="PROSITE" id="PS51194"/>
    </source>
</evidence>
<feature type="coiled-coil region" evidence="4">
    <location>
        <begin position="293"/>
        <end position="332"/>
    </location>
</feature>
<dbReference type="InterPro" id="IPR004807">
    <property type="entry name" value="UvrB"/>
</dbReference>
<proteinExistence type="inferred from homology"/>
<dbReference type="Pfam" id="PF12344">
    <property type="entry name" value="UvrB"/>
    <property type="match status" value="1"/>
</dbReference>
<evidence type="ECO:0000313" key="7">
    <source>
        <dbReference type="EMBL" id="KKS71523.1"/>
    </source>
</evidence>
<dbReference type="InterPro" id="IPR024759">
    <property type="entry name" value="UvrB_YAD/RRR_dom"/>
</dbReference>
<sequence>MYNGDRARKDSLVDNGFRLPSARDNRPLRFEEFDARIEDVVYVSATPSEYEKEISTNIAEQIVRPTGLIDPEVIIRPVTETDENPSQVDDVIERIQERITQKERTLVTTLTKRMAEDLTEYLQERGIKVKYLHSDILTIERIEIITALRKGEVDVIVGVNLLREGLDIPEVSLVAILDADKEGFLRSETSLIQTIGRAARNVNGQVILYADHMTGSIERAIEETDRRREKQLAYNKKHGITPKTIEKSIRNILEEFGLSASTSQTAKKARNRRIKEIARLDMLGDGRTIEEIIKDKQKNMKEAAQNLEFEVAAILRDEIRELEARKKVEGKREKKKKS</sequence>
<dbReference type="GO" id="GO:0003677">
    <property type="term" value="F:DNA binding"/>
    <property type="evidence" value="ECO:0007669"/>
    <property type="project" value="InterPro"/>
</dbReference>
<comment type="subunit">
    <text evidence="2">Forms a heterotetramer with UvrA during the search for lesions. Interacts with UvrC in an incision complex.</text>
</comment>
<reference evidence="7 8" key="1">
    <citation type="journal article" date="2015" name="Nature">
        <title>rRNA introns, odd ribosomes, and small enigmatic genomes across a large radiation of phyla.</title>
        <authorList>
            <person name="Brown C.T."/>
            <person name="Hug L.A."/>
            <person name="Thomas B.C."/>
            <person name="Sharon I."/>
            <person name="Castelle C.J."/>
            <person name="Singh A."/>
            <person name="Wilkins M.J."/>
            <person name="Williams K.H."/>
            <person name="Banfield J.F."/>
        </authorList>
    </citation>
    <scope>NUCLEOTIDE SEQUENCE [LARGE SCALE GENOMIC DNA]</scope>
</reference>
<feature type="domain" description="UVR" evidence="5">
    <location>
        <begin position="290"/>
        <end position="325"/>
    </location>
</feature>
<dbReference type="InterPro" id="IPR027417">
    <property type="entry name" value="P-loop_NTPase"/>
</dbReference>
<dbReference type="AlphaFoldDB" id="A0A0G1EAB0"/>
<dbReference type="InterPro" id="IPR036876">
    <property type="entry name" value="UVR_dom_sf"/>
</dbReference>
<dbReference type="InterPro" id="IPR001943">
    <property type="entry name" value="UVR_dom"/>
</dbReference>
<dbReference type="Proteomes" id="UP000033867">
    <property type="component" value="Unassembled WGS sequence"/>
</dbReference>
<dbReference type="Pfam" id="PF02151">
    <property type="entry name" value="UVR"/>
    <property type="match status" value="1"/>
</dbReference>
<dbReference type="CDD" id="cd18790">
    <property type="entry name" value="SF2_C_UvrB"/>
    <property type="match status" value="1"/>
</dbReference>